<evidence type="ECO:0000259" key="2">
    <source>
        <dbReference type="Pfam" id="PF12680"/>
    </source>
</evidence>
<dbReference type="PANTHER" id="PTHR41252">
    <property type="entry name" value="BLR2505 PROTEIN"/>
    <property type="match status" value="1"/>
</dbReference>
<proteinExistence type="predicted"/>
<evidence type="ECO:0000256" key="1">
    <source>
        <dbReference type="SAM" id="SignalP"/>
    </source>
</evidence>
<accession>A0A154VI73</accession>
<dbReference type="OrthoDB" id="1450423at2"/>
<evidence type="ECO:0000313" key="4">
    <source>
        <dbReference type="Proteomes" id="UP000076400"/>
    </source>
</evidence>
<protein>
    <submittedName>
        <fullName evidence="3">Ketosteroid isomerase</fullName>
    </submittedName>
</protein>
<dbReference type="GO" id="GO:0016853">
    <property type="term" value="F:isomerase activity"/>
    <property type="evidence" value="ECO:0007669"/>
    <property type="project" value="UniProtKB-KW"/>
</dbReference>
<keyword evidence="1" id="KW-0732">Signal</keyword>
<keyword evidence="4" id="KW-1185">Reference proteome</keyword>
<dbReference type="AlphaFoldDB" id="A0A154VI73"/>
<feature type="chain" id="PRO_5007601839" evidence="1">
    <location>
        <begin position="30"/>
        <end position="163"/>
    </location>
</feature>
<dbReference type="Proteomes" id="UP000076400">
    <property type="component" value="Unassembled WGS sequence"/>
</dbReference>
<dbReference type="Pfam" id="PF12680">
    <property type="entry name" value="SnoaL_2"/>
    <property type="match status" value="1"/>
</dbReference>
<keyword evidence="3" id="KW-0413">Isomerase</keyword>
<gene>
    <name evidence="3" type="ORF">AUP43_03640</name>
</gene>
<sequence length="163" mass="17948">MLIQNIGRFHLALVCAVFLAAAPLLPAKASQSATQEATNTALVQQAFDNWRQGRGSVFDLLSDDAVWVVAGISPYSGTYETREDFLERAVRPIVGRLATPITPDVKQIVAQGEHVVVMWDGTATAKNGDSYRNSYAWHLVLAEGKITRVTAFLDTWSLNELMR</sequence>
<feature type="domain" description="SnoaL-like" evidence="2">
    <location>
        <begin position="43"/>
        <end position="149"/>
    </location>
</feature>
<evidence type="ECO:0000313" key="3">
    <source>
        <dbReference type="EMBL" id="KZD01042.1"/>
    </source>
</evidence>
<dbReference type="PANTHER" id="PTHR41252:SF1">
    <property type="entry name" value="BLR2505 PROTEIN"/>
    <property type="match status" value="1"/>
</dbReference>
<dbReference type="InterPro" id="IPR032710">
    <property type="entry name" value="NTF2-like_dom_sf"/>
</dbReference>
<dbReference type="RefSeq" id="WP_067559860.1">
    <property type="nucleotide sequence ID" value="NZ_LPXN01000160.1"/>
</dbReference>
<feature type="signal peptide" evidence="1">
    <location>
        <begin position="1"/>
        <end position="29"/>
    </location>
</feature>
<dbReference type="STRING" id="580166.AUP43_03640"/>
<dbReference type="EMBL" id="LPXN01000160">
    <property type="protein sequence ID" value="KZD01042.1"/>
    <property type="molecule type" value="Genomic_DNA"/>
</dbReference>
<name>A0A154VI73_9PROT</name>
<dbReference type="Gene3D" id="3.10.450.50">
    <property type="match status" value="1"/>
</dbReference>
<dbReference type="SUPFAM" id="SSF54427">
    <property type="entry name" value="NTF2-like"/>
    <property type="match status" value="1"/>
</dbReference>
<reference evidence="3 4" key="1">
    <citation type="submission" date="2015-12" db="EMBL/GenBank/DDBJ databases">
        <title>Genome sequence of Oceanibaculum pacificum MCCC 1A02656.</title>
        <authorList>
            <person name="Lu L."/>
            <person name="Lai Q."/>
            <person name="Shao Z."/>
            <person name="Qian P."/>
        </authorList>
    </citation>
    <scope>NUCLEOTIDE SEQUENCE [LARGE SCALE GENOMIC DNA]</scope>
    <source>
        <strain evidence="3 4">MCCC 1A02656</strain>
    </source>
</reference>
<comment type="caution">
    <text evidence="3">The sequence shown here is derived from an EMBL/GenBank/DDBJ whole genome shotgun (WGS) entry which is preliminary data.</text>
</comment>
<organism evidence="3 4">
    <name type="scientific">Oceanibaculum pacificum</name>
    <dbReference type="NCBI Taxonomy" id="580166"/>
    <lineage>
        <taxon>Bacteria</taxon>
        <taxon>Pseudomonadati</taxon>
        <taxon>Pseudomonadota</taxon>
        <taxon>Alphaproteobacteria</taxon>
        <taxon>Rhodospirillales</taxon>
        <taxon>Oceanibaculaceae</taxon>
        <taxon>Oceanibaculum</taxon>
    </lineage>
</organism>
<dbReference type="InterPro" id="IPR037401">
    <property type="entry name" value="SnoaL-like"/>
</dbReference>